<organism evidence="1">
    <name type="scientific">Vibrio parahaemolyticus</name>
    <dbReference type="NCBI Taxonomy" id="670"/>
    <lineage>
        <taxon>Bacteria</taxon>
        <taxon>Pseudomonadati</taxon>
        <taxon>Pseudomonadota</taxon>
        <taxon>Gammaproteobacteria</taxon>
        <taxon>Vibrionales</taxon>
        <taxon>Vibrionaceae</taxon>
        <taxon>Vibrio</taxon>
    </lineage>
</organism>
<proteinExistence type="predicted"/>
<protein>
    <submittedName>
        <fullName evidence="1">Uncharacterized protein</fullName>
    </submittedName>
</protein>
<sequence>MTSRVKNWCYVYFSYSKDYNLLVASVKSIIETELDHKNIYIFEDPESTFCKEERMALTSLGCKVEKHPLGQSPKNGNGIDTISAQAKAMLYAMDDSSSEFCAKVDSDTLFVKPLINNGFLANYDLIGTRVSYKGESDYIYGNIYIVSNRFAKSIAKNIYNETILPYLSYDASRYFAENRVIYELSDILGMHKKIYNHETGFVYNVDTISNARIAFSLKEKFFSGYGVFDSKFKTIHLWSSNELLKYYLERAKFPFYLELTKLNIKNSFKYIKHTMSKMIRK</sequence>
<dbReference type="AlphaFoldDB" id="A0A5P5X5Q0"/>
<dbReference type="RefSeq" id="WP_069545016.1">
    <property type="nucleotide sequence ID" value="NZ_JBJJJN010000003.1"/>
</dbReference>
<accession>A0A5P5X5Q0</accession>
<name>A0A5P5X5Q0_VIBPH</name>
<evidence type="ECO:0000313" key="1">
    <source>
        <dbReference type="EMBL" id="QFF90549.1"/>
    </source>
</evidence>
<reference evidence="1" key="1">
    <citation type="journal article" date="2019" name="Int. J. Food Microbiol.">
        <title>Developing a novel molecular serotyping system based on capsular polysaccharide synthesis gene clusters of Vibrio parahaemolyticus.</title>
        <authorList>
            <person name="Pang Y."/>
            <person name="Guo X."/>
            <person name="Tian X."/>
            <person name="Liu F."/>
            <person name="Wang L."/>
            <person name="Wu J."/>
            <person name="Zhang S."/>
            <person name="Li S."/>
            <person name="Liu B."/>
        </authorList>
    </citation>
    <scope>NUCLEOTIDE SEQUENCE</scope>
    <source>
        <strain evidence="1">G3554</strain>
    </source>
</reference>
<dbReference type="EMBL" id="MK473651">
    <property type="protein sequence ID" value="QFF90549.1"/>
    <property type="molecule type" value="Genomic_DNA"/>
</dbReference>